<proteinExistence type="predicted"/>
<dbReference type="EMBL" id="ML736235">
    <property type="protein sequence ID" value="KAE8376737.1"/>
    <property type="molecule type" value="Genomic_DNA"/>
</dbReference>
<dbReference type="AlphaFoldDB" id="A0A5N7B3Q9"/>
<gene>
    <name evidence="1" type="ORF">BDV26DRAFT_230719</name>
</gene>
<name>A0A5N7B3Q9_9EURO</name>
<protein>
    <submittedName>
        <fullName evidence="1">Uncharacterized protein</fullName>
    </submittedName>
</protein>
<sequence length="118" mass="13318">MVTALLVIYNILSLVPSGSVLERRTFRLPHRLHVDGLSFASAALFIKRLWKYMLPTGYWNYLLDYSRPCLPPSLSILPCTDSVSWINLKIGALHIPPVSIQLVFWLRDAAVSSLFSST</sequence>
<dbReference type="Proteomes" id="UP000326198">
    <property type="component" value="Unassembled WGS sequence"/>
</dbReference>
<keyword evidence="2" id="KW-1185">Reference proteome</keyword>
<reference evidence="1 2" key="1">
    <citation type="submission" date="2019-04" db="EMBL/GenBank/DDBJ databases">
        <title>Friends and foes A comparative genomics studyof 23 Aspergillus species from section Flavi.</title>
        <authorList>
            <consortium name="DOE Joint Genome Institute"/>
            <person name="Kjaerbolling I."/>
            <person name="Vesth T."/>
            <person name="Frisvad J.C."/>
            <person name="Nybo J.L."/>
            <person name="Theobald S."/>
            <person name="Kildgaard S."/>
            <person name="Isbrandt T."/>
            <person name="Kuo A."/>
            <person name="Sato A."/>
            <person name="Lyhne E.K."/>
            <person name="Kogle M.E."/>
            <person name="Wiebenga A."/>
            <person name="Kun R.S."/>
            <person name="Lubbers R.J."/>
            <person name="Makela M.R."/>
            <person name="Barry K."/>
            <person name="Chovatia M."/>
            <person name="Clum A."/>
            <person name="Daum C."/>
            <person name="Haridas S."/>
            <person name="He G."/>
            <person name="LaButti K."/>
            <person name="Lipzen A."/>
            <person name="Mondo S."/>
            <person name="Riley R."/>
            <person name="Salamov A."/>
            <person name="Simmons B.A."/>
            <person name="Magnuson J.K."/>
            <person name="Henrissat B."/>
            <person name="Mortensen U.H."/>
            <person name="Larsen T.O."/>
            <person name="Devries R.P."/>
            <person name="Grigoriev I.V."/>
            <person name="Machida M."/>
            <person name="Baker S.E."/>
            <person name="Andersen M.R."/>
        </authorList>
    </citation>
    <scope>NUCLEOTIDE SEQUENCE [LARGE SCALE GENOMIC DNA]</scope>
    <source>
        <strain evidence="1 2">IBT 29228</strain>
    </source>
</reference>
<evidence type="ECO:0000313" key="1">
    <source>
        <dbReference type="EMBL" id="KAE8376737.1"/>
    </source>
</evidence>
<evidence type="ECO:0000313" key="2">
    <source>
        <dbReference type="Proteomes" id="UP000326198"/>
    </source>
</evidence>
<accession>A0A5N7B3Q9</accession>
<organism evidence="1 2">
    <name type="scientific">Aspergillus bertholletiae</name>
    <dbReference type="NCBI Taxonomy" id="1226010"/>
    <lineage>
        <taxon>Eukaryota</taxon>
        <taxon>Fungi</taxon>
        <taxon>Dikarya</taxon>
        <taxon>Ascomycota</taxon>
        <taxon>Pezizomycotina</taxon>
        <taxon>Eurotiomycetes</taxon>
        <taxon>Eurotiomycetidae</taxon>
        <taxon>Eurotiales</taxon>
        <taxon>Aspergillaceae</taxon>
        <taxon>Aspergillus</taxon>
        <taxon>Aspergillus subgen. Circumdati</taxon>
    </lineage>
</organism>